<feature type="transmembrane region" description="Helical" evidence="1">
    <location>
        <begin position="12"/>
        <end position="37"/>
    </location>
</feature>
<protein>
    <submittedName>
        <fullName evidence="2">Uncharacterized protein</fullName>
    </submittedName>
</protein>
<dbReference type="EMBL" id="CM001441">
    <property type="protein sequence ID" value="EHQ88743.1"/>
    <property type="molecule type" value="Genomic_DNA"/>
</dbReference>
<keyword evidence="1" id="KW-0472">Membrane</keyword>
<keyword evidence="3" id="KW-1185">Reference proteome</keyword>
<sequence length="67" mass="7717">MGGNPIQFDYSLLLSLVFPLGFFAIVVYFMLSIIQFLKHKAITDKQLVEKMDELIKLQQQSNKLSKP</sequence>
<evidence type="ECO:0000313" key="2">
    <source>
        <dbReference type="EMBL" id="EHQ88743.1"/>
    </source>
</evidence>
<keyword evidence="1" id="KW-0812">Transmembrane</keyword>
<dbReference type="Proteomes" id="UP000005104">
    <property type="component" value="Chromosome"/>
</dbReference>
<name>H5Y348_9FIRM</name>
<reference evidence="2 3" key="1">
    <citation type="submission" date="2011-11" db="EMBL/GenBank/DDBJ databases">
        <title>The Noncontiguous Finished genome of Desulfosporosinus youngiae DSM 17734.</title>
        <authorList>
            <consortium name="US DOE Joint Genome Institute (JGI-PGF)"/>
            <person name="Lucas S."/>
            <person name="Han J."/>
            <person name="Lapidus A."/>
            <person name="Cheng J.-F."/>
            <person name="Goodwin L."/>
            <person name="Pitluck S."/>
            <person name="Peters L."/>
            <person name="Ovchinnikova G."/>
            <person name="Lu M."/>
            <person name="Land M.L."/>
            <person name="Hauser L."/>
            <person name="Pester M."/>
            <person name="Spring S."/>
            <person name="Ollivier B."/>
            <person name="Rattei T."/>
            <person name="Klenk H.-P."/>
            <person name="Wagner M."/>
            <person name="Loy A."/>
            <person name="Woyke T.J."/>
        </authorList>
    </citation>
    <scope>NUCLEOTIDE SEQUENCE [LARGE SCALE GENOMIC DNA]</scope>
    <source>
        <strain evidence="2 3">DSM 17734</strain>
    </source>
</reference>
<dbReference type="AlphaFoldDB" id="H5Y348"/>
<gene>
    <name evidence="2" type="ORF">DesyoDRAFT_1614</name>
</gene>
<accession>H5Y348</accession>
<evidence type="ECO:0000313" key="3">
    <source>
        <dbReference type="Proteomes" id="UP000005104"/>
    </source>
</evidence>
<keyword evidence="1" id="KW-1133">Transmembrane helix</keyword>
<evidence type="ECO:0000256" key="1">
    <source>
        <dbReference type="SAM" id="Phobius"/>
    </source>
</evidence>
<proteinExistence type="predicted"/>
<organism evidence="2 3">
    <name type="scientific">Desulfosporosinus youngiae DSM 17734</name>
    <dbReference type="NCBI Taxonomy" id="768710"/>
    <lineage>
        <taxon>Bacteria</taxon>
        <taxon>Bacillati</taxon>
        <taxon>Bacillota</taxon>
        <taxon>Clostridia</taxon>
        <taxon>Eubacteriales</taxon>
        <taxon>Desulfitobacteriaceae</taxon>
        <taxon>Desulfosporosinus</taxon>
    </lineage>
</organism>
<dbReference type="HOGENOM" id="CLU_205137_0_0_9"/>